<dbReference type="SUPFAM" id="SSF56112">
    <property type="entry name" value="Protein kinase-like (PK-like)"/>
    <property type="match status" value="1"/>
</dbReference>
<dbReference type="InterPro" id="IPR011009">
    <property type="entry name" value="Kinase-like_dom_sf"/>
</dbReference>
<dbReference type="GO" id="GO:0016301">
    <property type="term" value="F:kinase activity"/>
    <property type="evidence" value="ECO:0007669"/>
    <property type="project" value="UniProtKB-KW"/>
</dbReference>
<keyword evidence="1" id="KW-0812">Transmembrane</keyword>
<keyword evidence="1" id="KW-1133">Transmembrane helix</keyword>
<evidence type="ECO:0000256" key="1">
    <source>
        <dbReference type="SAM" id="Phobius"/>
    </source>
</evidence>
<evidence type="ECO:0000259" key="2">
    <source>
        <dbReference type="PROSITE" id="PS50011"/>
    </source>
</evidence>
<dbReference type="RefSeq" id="WP_189651829.1">
    <property type="nucleotide sequence ID" value="NZ_BMRC01000022.1"/>
</dbReference>
<dbReference type="CDD" id="cd14014">
    <property type="entry name" value="STKc_PknB_like"/>
    <property type="match status" value="1"/>
</dbReference>
<keyword evidence="4" id="KW-1185">Reference proteome</keyword>
<gene>
    <name evidence="3" type="ORF">ACFFV7_48545</name>
</gene>
<protein>
    <submittedName>
        <fullName evidence="3">Protein kinase</fullName>
    </submittedName>
</protein>
<feature type="transmembrane region" description="Helical" evidence="1">
    <location>
        <begin position="423"/>
        <end position="443"/>
    </location>
</feature>
<sequence>MYTLAGRLGAGGQGVVYEAYGPAGDRVAVKVLHAGSASLRPPDGEVRALSRIAPFCTARILDFDLEAERPYIVSEFVSGASLRAAVQEHGPFHGDELHRLAVGVATALVAVHRAGVVHRDLKPDNVLLGPDGPRVIDFGIARLLTGSITPGGAVGTPLYMAPEVLRGAQAGRAADVYGWAAVMLYAASGRPPYRTQAHTVPLPEPLRVLVDAGLAERPEERPAARDLLLGLLEHRAAHGNLMEAGSRAAGVVAARNGAVRPPLGECAEQAFAALPEPAQAAVPGLLVRLVGPGDQLRSAALDELGDDPAAPVAVEALRRAGMLTGDANGVRIASPALPVAWHRLRGWLADERPGLADHERLRDAARAWAANGHKDADLHQGSALERDHRWAGQTRRHLRLNPVERRFLAASATLAGRRRRRRALLLSLLAALLAVAAVLGTLAETQRRTVTGQRDEAIARGLAARVPALRLHTPTTAMQLSLAAWRLSPVPEARLGLLASLGQADVSTGIDGRYVAVSARGHVLTWDSDGGTVRDPATRRTLGTIASPDCCANSFLSPDASLLLAIDAYQYKARLFGVRDGRLLHELPLVGNGAVFAARGGRAAVFTYDSGRPVSVLDLRSGTVVSTLTRKTVTAVALSPDGSTLALAGADRRVELVDLASGRTARAFTVPPSDDQIRALRFTPDGRTLITHAVELRFWDTGTGAERADHAAAGEHVESFATDPGGRWLVTASSQGLRLWDVRARWSATVVPGLPSLVEELAFTGDGRGLAYTVRPGGVRFADVTAWTAPDRLGGEAVQAALAAGAERAATAGPDGVRVWDLRTRGQVGPTLVFQGTEATSPCSDPNDPKHAVTLSPDGSTLAAVTPDGAVRISDVATGRELARLPRRQPRRTGDLWRVGDLTFGPDGRTLAAATTYRAAGTCEEERATQLWTATPSWRPAHTVSATYGSFAFLPGGREVVVRDNDGLVLIDVASGRAVRRINTDAIGGSLSGLAPDPRYALTGVNALYLADLRTGRLIEPPLVSEAGIDAAASSPDGRTLATVDGDQRVRVRDTSTGQVADLPFPGTAGPVLALSFSPDGRTLYVLTGDGVLFTYVTDGPRAAALLCTRVGGHPSRTDWSRYVPDAPYRELC</sequence>
<dbReference type="PROSITE" id="PS50011">
    <property type="entry name" value="PROTEIN_KINASE_DOM"/>
    <property type="match status" value="1"/>
</dbReference>
<keyword evidence="1" id="KW-0472">Membrane</keyword>
<evidence type="ECO:0000313" key="3">
    <source>
        <dbReference type="EMBL" id="MFB9209107.1"/>
    </source>
</evidence>
<dbReference type="PANTHER" id="PTHR19879:SF9">
    <property type="entry name" value="TRANSCRIPTION INITIATION FACTOR TFIID SUBUNIT 5"/>
    <property type="match status" value="1"/>
</dbReference>
<evidence type="ECO:0000313" key="4">
    <source>
        <dbReference type="Proteomes" id="UP001589647"/>
    </source>
</evidence>
<proteinExistence type="predicted"/>
<dbReference type="EMBL" id="JBHMEI010000095">
    <property type="protein sequence ID" value="MFB9209107.1"/>
    <property type="molecule type" value="Genomic_DNA"/>
</dbReference>
<name>A0ABV5IXW9_9ACTN</name>
<dbReference type="InterPro" id="IPR015943">
    <property type="entry name" value="WD40/YVTN_repeat-like_dom_sf"/>
</dbReference>
<dbReference type="InterPro" id="IPR008271">
    <property type="entry name" value="Ser/Thr_kinase_AS"/>
</dbReference>
<reference evidence="3 4" key="1">
    <citation type="submission" date="2024-09" db="EMBL/GenBank/DDBJ databases">
        <authorList>
            <person name="Sun Q."/>
            <person name="Mori K."/>
        </authorList>
    </citation>
    <scope>NUCLEOTIDE SEQUENCE [LARGE SCALE GENOMIC DNA]</scope>
    <source>
        <strain evidence="3 4">CCM 3426</strain>
    </source>
</reference>
<dbReference type="InterPro" id="IPR000719">
    <property type="entry name" value="Prot_kinase_dom"/>
</dbReference>
<comment type="caution">
    <text evidence="3">The sequence shown here is derived from an EMBL/GenBank/DDBJ whole genome shotgun (WGS) entry which is preliminary data.</text>
</comment>
<dbReference type="Gene3D" id="1.10.510.10">
    <property type="entry name" value="Transferase(Phosphotransferase) domain 1"/>
    <property type="match status" value="1"/>
</dbReference>
<dbReference type="InterPro" id="IPR001680">
    <property type="entry name" value="WD40_rpt"/>
</dbReference>
<dbReference type="Pfam" id="PF00069">
    <property type="entry name" value="Pkinase"/>
    <property type="match status" value="1"/>
</dbReference>
<keyword evidence="3" id="KW-0808">Transferase</keyword>
<feature type="domain" description="Protein kinase" evidence="2">
    <location>
        <begin position="2"/>
        <end position="241"/>
    </location>
</feature>
<dbReference type="InterPro" id="IPR011044">
    <property type="entry name" value="Quino_amine_DH_bsu"/>
</dbReference>
<dbReference type="Pfam" id="PF00400">
    <property type="entry name" value="WD40"/>
    <property type="match status" value="2"/>
</dbReference>
<dbReference type="SMART" id="SM00320">
    <property type="entry name" value="WD40"/>
    <property type="match status" value="7"/>
</dbReference>
<dbReference type="InterPro" id="IPR011047">
    <property type="entry name" value="Quinoprotein_ADH-like_sf"/>
</dbReference>
<dbReference type="SUPFAM" id="SSF50969">
    <property type="entry name" value="YVTN repeat-like/Quinoprotein amine dehydrogenase"/>
    <property type="match status" value="1"/>
</dbReference>
<dbReference type="InterPro" id="IPR049052">
    <property type="entry name" value="nSTAND1"/>
</dbReference>
<keyword evidence="3" id="KW-0418">Kinase</keyword>
<dbReference type="Proteomes" id="UP001589647">
    <property type="component" value="Unassembled WGS sequence"/>
</dbReference>
<dbReference type="SUPFAM" id="SSF50998">
    <property type="entry name" value="Quinoprotein alcohol dehydrogenase-like"/>
    <property type="match status" value="1"/>
</dbReference>
<dbReference type="SMART" id="SM00220">
    <property type="entry name" value="S_TKc"/>
    <property type="match status" value="1"/>
</dbReference>
<dbReference type="PROSITE" id="PS00108">
    <property type="entry name" value="PROTEIN_KINASE_ST"/>
    <property type="match status" value="1"/>
</dbReference>
<organism evidence="3 4">
    <name type="scientific">Nonomuraea spiralis</name>
    <dbReference type="NCBI Taxonomy" id="46182"/>
    <lineage>
        <taxon>Bacteria</taxon>
        <taxon>Bacillati</taxon>
        <taxon>Actinomycetota</taxon>
        <taxon>Actinomycetes</taxon>
        <taxon>Streptosporangiales</taxon>
        <taxon>Streptosporangiaceae</taxon>
        <taxon>Nonomuraea</taxon>
    </lineage>
</organism>
<accession>A0ABV5IXW9</accession>
<dbReference type="PANTHER" id="PTHR19879">
    <property type="entry name" value="TRANSCRIPTION INITIATION FACTOR TFIID"/>
    <property type="match status" value="1"/>
</dbReference>
<dbReference type="Pfam" id="PF20703">
    <property type="entry name" value="nSTAND1"/>
    <property type="match status" value="1"/>
</dbReference>
<dbReference type="Gene3D" id="2.130.10.10">
    <property type="entry name" value="YVTN repeat-like/Quinoprotein amine dehydrogenase"/>
    <property type="match status" value="4"/>
</dbReference>